<dbReference type="Gene3D" id="3.40.430.10">
    <property type="entry name" value="Dihydrofolate Reductase, subunit A"/>
    <property type="match status" value="1"/>
</dbReference>
<name>A0ABS1HA32_9BACL</name>
<protein>
    <submittedName>
        <fullName evidence="2">Dihydrofolate reductase</fullName>
    </submittedName>
</protein>
<accession>A0ABS1HA32</accession>
<dbReference type="InterPro" id="IPR050765">
    <property type="entry name" value="Riboflavin_Biosynth_HTPR"/>
</dbReference>
<dbReference type="Pfam" id="PF01872">
    <property type="entry name" value="RibD_C"/>
    <property type="match status" value="1"/>
</dbReference>
<dbReference type="InterPro" id="IPR024072">
    <property type="entry name" value="DHFR-like_dom_sf"/>
</dbReference>
<dbReference type="Proteomes" id="UP000618943">
    <property type="component" value="Unassembled WGS sequence"/>
</dbReference>
<sequence length="175" mass="19543">MNIAKERKVILYIAMSLDGFIARTNGAIDWLDDAVEKGDGDNGYTAFYGTVDTVIIGRKTYDQVLTLADDFPYRDKECFVFSNTVQTDTSYVEFVNEDVGTFVGALKEREGGDIWLVGGAGLVDSFLKAGLIDEMIITVIPVLLGEGIPLFKEQANLQLIHSVRYGEFMQLYYRL</sequence>
<dbReference type="SUPFAM" id="SSF53597">
    <property type="entry name" value="Dihydrofolate reductase-like"/>
    <property type="match status" value="1"/>
</dbReference>
<gene>
    <name evidence="2" type="ORF">JFL43_15715</name>
</gene>
<organism evidence="2 3">
    <name type="scientific">Viridibacillus soli</name>
    <dbReference type="NCBI Taxonomy" id="2798301"/>
    <lineage>
        <taxon>Bacteria</taxon>
        <taxon>Bacillati</taxon>
        <taxon>Bacillota</taxon>
        <taxon>Bacilli</taxon>
        <taxon>Bacillales</taxon>
        <taxon>Caryophanaceae</taxon>
        <taxon>Viridibacillus</taxon>
    </lineage>
</organism>
<evidence type="ECO:0000259" key="1">
    <source>
        <dbReference type="Pfam" id="PF01872"/>
    </source>
</evidence>
<feature type="domain" description="Bacterial bifunctional deaminase-reductase C-terminal" evidence="1">
    <location>
        <begin position="7"/>
        <end position="169"/>
    </location>
</feature>
<dbReference type="RefSeq" id="WP_200749760.1">
    <property type="nucleotide sequence ID" value="NZ_JAEOAH010000026.1"/>
</dbReference>
<reference evidence="2 3" key="1">
    <citation type="submission" date="2020-12" db="EMBL/GenBank/DDBJ databases">
        <title>YIM B01967 draft genome.</title>
        <authorList>
            <person name="Yan X."/>
        </authorList>
    </citation>
    <scope>NUCLEOTIDE SEQUENCE [LARGE SCALE GENOMIC DNA]</scope>
    <source>
        <strain evidence="2 3">YIM B01967</strain>
    </source>
</reference>
<evidence type="ECO:0000313" key="2">
    <source>
        <dbReference type="EMBL" id="MBK3496282.1"/>
    </source>
</evidence>
<dbReference type="EMBL" id="JAEOAH010000026">
    <property type="protein sequence ID" value="MBK3496282.1"/>
    <property type="molecule type" value="Genomic_DNA"/>
</dbReference>
<comment type="caution">
    <text evidence="2">The sequence shown here is derived from an EMBL/GenBank/DDBJ whole genome shotgun (WGS) entry which is preliminary data.</text>
</comment>
<keyword evidence="3" id="KW-1185">Reference proteome</keyword>
<dbReference type="InterPro" id="IPR002734">
    <property type="entry name" value="RibDG_C"/>
</dbReference>
<dbReference type="PANTHER" id="PTHR38011:SF11">
    <property type="entry name" value="2,5-DIAMINO-6-RIBOSYLAMINO-4(3H)-PYRIMIDINONE 5'-PHOSPHATE REDUCTASE"/>
    <property type="match status" value="1"/>
</dbReference>
<dbReference type="PANTHER" id="PTHR38011">
    <property type="entry name" value="DIHYDROFOLATE REDUCTASE FAMILY PROTEIN (AFU_ORTHOLOGUE AFUA_8G06820)"/>
    <property type="match status" value="1"/>
</dbReference>
<evidence type="ECO:0000313" key="3">
    <source>
        <dbReference type="Proteomes" id="UP000618943"/>
    </source>
</evidence>
<proteinExistence type="predicted"/>